<dbReference type="InParanoid" id="A0A251VKD1"/>
<reference evidence="2" key="3">
    <citation type="submission" date="2020-06" db="EMBL/GenBank/DDBJ databases">
        <title>Helianthus annuus Genome sequencing and assembly Release 2.</title>
        <authorList>
            <person name="Gouzy J."/>
            <person name="Langlade N."/>
            <person name="Munos S."/>
        </authorList>
    </citation>
    <scope>NUCLEOTIDE SEQUENCE</scope>
    <source>
        <tissue evidence="2">Leaves</tissue>
    </source>
</reference>
<feature type="transmembrane region" description="Helical" evidence="1">
    <location>
        <begin position="6"/>
        <end position="35"/>
    </location>
</feature>
<name>A0A251VKD1_HELAN</name>
<evidence type="ECO:0000313" key="2">
    <source>
        <dbReference type="EMBL" id="KAF5820949.1"/>
    </source>
</evidence>
<reference evidence="3" key="2">
    <citation type="submission" date="2017-02" db="EMBL/GenBank/DDBJ databases">
        <title>Sunflower complete genome.</title>
        <authorList>
            <person name="Langlade N."/>
            <person name="Munos S."/>
        </authorList>
    </citation>
    <scope>NUCLEOTIDE SEQUENCE [LARGE SCALE GENOMIC DNA]</scope>
    <source>
        <tissue evidence="3">Leaves</tissue>
    </source>
</reference>
<dbReference type="Proteomes" id="UP000215914">
    <property type="component" value="Chromosome 1"/>
</dbReference>
<keyword evidence="4" id="KW-1185">Reference proteome</keyword>
<dbReference type="EMBL" id="MNCJ02000316">
    <property type="protein sequence ID" value="KAF5820949.1"/>
    <property type="molecule type" value="Genomic_DNA"/>
</dbReference>
<keyword evidence="1" id="KW-1133">Transmembrane helix</keyword>
<gene>
    <name evidence="3" type="ORF">HannXRQ_Chr01g0003521</name>
    <name evidence="2" type="ORF">HanXRQr2_Chr01g0008051</name>
</gene>
<dbReference type="AlphaFoldDB" id="A0A251VKD1"/>
<keyword evidence="1" id="KW-0812">Transmembrane</keyword>
<sequence>MIKNIIFLLSLVAPLTVQVFFFTINSILLCFIFGVMKPYYEGETREIDYRSIRISTICDDFLIFFVIDL</sequence>
<organism evidence="3 4">
    <name type="scientific">Helianthus annuus</name>
    <name type="common">Common sunflower</name>
    <dbReference type="NCBI Taxonomy" id="4232"/>
    <lineage>
        <taxon>Eukaryota</taxon>
        <taxon>Viridiplantae</taxon>
        <taxon>Streptophyta</taxon>
        <taxon>Embryophyta</taxon>
        <taxon>Tracheophyta</taxon>
        <taxon>Spermatophyta</taxon>
        <taxon>Magnoliopsida</taxon>
        <taxon>eudicotyledons</taxon>
        <taxon>Gunneridae</taxon>
        <taxon>Pentapetalae</taxon>
        <taxon>asterids</taxon>
        <taxon>campanulids</taxon>
        <taxon>Asterales</taxon>
        <taxon>Asteraceae</taxon>
        <taxon>Asteroideae</taxon>
        <taxon>Heliantheae alliance</taxon>
        <taxon>Heliantheae</taxon>
        <taxon>Helianthus</taxon>
    </lineage>
</organism>
<evidence type="ECO:0000313" key="4">
    <source>
        <dbReference type="Proteomes" id="UP000215914"/>
    </source>
</evidence>
<dbReference type="EMBL" id="CM007890">
    <property type="protein sequence ID" value="OTG36065.1"/>
    <property type="molecule type" value="Genomic_DNA"/>
</dbReference>
<reference evidence="2 4" key="1">
    <citation type="journal article" date="2017" name="Nature">
        <title>The sunflower genome provides insights into oil metabolism, flowering and Asterid evolution.</title>
        <authorList>
            <person name="Badouin H."/>
            <person name="Gouzy J."/>
            <person name="Grassa C.J."/>
            <person name="Murat F."/>
            <person name="Staton S.E."/>
            <person name="Cottret L."/>
            <person name="Lelandais-Briere C."/>
            <person name="Owens G.L."/>
            <person name="Carrere S."/>
            <person name="Mayjonade B."/>
            <person name="Legrand L."/>
            <person name="Gill N."/>
            <person name="Kane N.C."/>
            <person name="Bowers J.E."/>
            <person name="Hubner S."/>
            <person name="Bellec A."/>
            <person name="Berard A."/>
            <person name="Berges H."/>
            <person name="Blanchet N."/>
            <person name="Boniface M.C."/>
            <person name="Brunel D."/>
            <person name="Catrice O."/>
            <person name="Chaidir N."/>
            <person name="Claudel C."/>
            <person name="Donnadieu C."/>
            <person name="Faraut T."/>
            <person name="Fievet G."/>
            <person name="Helmstetter N."/>
            <person name="King M."/>
            <person name="Knapp S.J."/>
            <person name="Lai Z."/>
            <person name="Le Paslier M.C."/>
            <person name="Lippi Y."/>
            <person name="Lorenzon L."/>
            <person name="Mandel J.R."/>
            <person name="Marage G."/>
            <person name="Marchand G."/>
            <person name="Marquand E."/>
            <person name="Bret-Mestries E."/>
            <person name="Morien E."/>
            <person name="Nambeesan S."/>
            <person name="Nguyen T."/>
            <person name="Pegot-Espagnet P."/>
            <person name="Pouilly N."/>
            <person name="Raftis F."/>
            <person name="Sallet E."/>
            <person name="Schiex T."/>
            <person name="Thomas J."/>
            <person name="Vandecasteele C."/>
            <person name="Vares D."/>
            <person name="Vear F."/>
            <person name="Vautrin S."/>
            <person name="Crespi M."/>
            <person name="Mangin B."/>
            <person name="Burke J.M."/>
            <person name="Salse J."/>
            <person name="Munos S."/>
            <person name="Vincourt P."/>
            <person name="Rieseberg L.H."/>
            <person name="Langlade N.B."/>
        </authorList>
    </citation>
    <scope>NUCLEOTIDE SEQUENCE [LARGE SCALE GENOMIC DNA]</scope>
    <source>
        <strain evidence="4">cv. SF193</strain>
        <tissue evidence="2">Leaves</tissue>
    </source>
</reference>
<accession>A0A251VKD1</accession>
<dbReference type="Gramene" id="mRNA:HanXRQr2_Chr01g0008051">
    <property type="protein sequence ID" value="CDS:HanXRQr2_Chr01g0008051.1"/>
    <property type="gene ID" value="HanXRQr2_Chr01g0008051"/>
</dbReference>
<proteinExistence type="predicted"/>
<evidence type="ECO:0000256" key="1">
    <source>
        <dbReference type="SAM" id="Phobius"/>
    </source>
</evidence>
<keyword evidence="1" id="KW-0472">Membrane</keyword>
<evidence type="ECO:0000313" key="3">
    <source>
        <dbReference type="EMBL" id="OTG36065.1"/>
    </source>
</evidence>
<protein>
    <submittedName>
        <fullName evidence="3">Uncharacterized protein</fullName>
    </submittedName>
</protein>